<sequence>MTDLEPVDLELFTGFAAKIDPLMQSVLVSGDVEQMSGFVREAAWSCTERPYFEHLPEVGELYSAWMGIDDVLDGWPADYGTDIDALAMREFGLAAQEWLEMPLTETGFRHYMRRWGTRVAEDAWPSPGGVNRRQRPTITMAPTDLENFTT</sequence>
<proteinExistence type="predicted"/>
<dbReference type="Proteomes" id="UP001595698">
    <property type="component" value="Unassembled WGS sequence"/>
</dbReference>
<name>A0ABV8F1X7_9ACTN</name>
<keyword evidence="3" id="KW-1185">Reference proteome</keyword>
<reference evidence="3" key="1">
    <citation type="journal article" date="2019" name="Int. J. Syst. Evol. Microbiol.">
        <title>The Global Catalogue of Microorganisms (GCM) 10K type strain sequencing project: providing services to taxonomists for standard genome sequencing and annotation.</title>
        <authorList>
            <consortium name="The Broad Institute Genomics Platform"/>
            <consortium name="The Broad Institute Genome Sequencing Center for Infectious Disease"/>
            <person name="Wu L."/>
            <person name="Ma J."/>
        </authorList>
    </citation>
    <scope>NUCLEOTIDE SEQUENCE [LARGE SCALE GENOMIC DNA]</scope>
    <source>
        <strain evidence="3">TBRC 7912</strain>
    </source>
</reference>
<accession>A0ABV8F1X7</accession>
<feature type="region of interest" description="Disordered" evidence="1">
    <location>
        <begin position="126"/>
        <end position="150"/>
    </location>
</feature>
<evidence type="ECO:0000313" key="2">
    <source>
        <dbReference type="EMBL" id="MFC3982254.1"/>
    </source>
</evidence>
<comment type="caution">
    <text evidence="2">The sequence shown here is derived from an EMBL/GenBank/DDBJ whole genome shotgun (WGS) entry which is preliminary data.</text>
</comment>
<evidence type="ECO:0000313" key="3">
    <source>
        <dbReference type="Proteomes" id="UP001595698"/>
    </source>
</evidence>
<dbReference type="EMBL" id="JBHSBC010000018">
    <property type="protein sequence ID" value="MFC3982254.1"/>
    <property type="molecule type" value="Genomic_DNA"/>
</dbReference>
<organism evidence="2 3">
    <name type="scientific">Streptosporangium jomthongense</name>
    <dbReference type="NCBI Taxonomy" id="1193683"/>
    <lineage>
        <taxon>Bacteria</taxon>
        <taxon>Bacillati</taxon>
        <taxon>Actinomycetota</taxon>
        <taxon>Actinomycetes</taxon>
        <taxon>Streptosporangiales</taxon>
        <taxon>Streptosporangiaceae</taxon>
        <taxon>Streptosporangium</taxon>
    </lineage>
</organism>
<gene>
    <name evidence="2" type="ORF">ACFOYY_19070</name>
</gene>
<dbReference type="RefSeq" id="WP_386190436.1">
    <property type="nucleotide sequence ID" value="NZ_JBHSBC010000018.1"/>
</dbReference>
<protein>
    <submittedName>
        <fullName evidence="2">Uncharacterized protein</fullName>
    </submittedName>
</protein>
<evidence type="ECO:0000256" key="1">
    <source>
        <dbReference type="SAM" id="MobiDB-lite"/>
    </source>
</evidence>